<gene>
    <name evidence="3" type="ORF">S01H4_19161</name>
</gene>
<evidence type="ECO:0000259" key="2">
    <source>
        <dbReference type="Pfam" id="PF12804"/>
    </source>
</evidence>
<reference evidence="3" key="1">
    <citation type="journal article" date="2014" name="Front. Microbiol.">
        <title>High frequency of phylogenetically diverse reductive dehalogenase-homologous genes in deep subseafloor sedimentary metagenomes.</title>
        <authorList>
            <person name="Kawai M."/>
            <person name="Futagami T."/>
            <person name="Toyoda A."/>
            <person name="Takaki Y."/>
            <person name="Nishi S."/>
            <person name="Hori S."/>
            <person name="Arai W."/>
            <person name="Tsubouchi T."/>
            <person name="Morono Y."/>
            <person name="Uchiyama I."/>
            <person name="Ito T."/>
            <person name="Fujiyama A."/>
            <person name="Inagaki F."/>
            <person name="Takami H."/>
        </authorList>
    </citation>
    <scope>NUCLEOTIDE SEQUENCE</scope>
    <source>
        <strain evidence="3">Expedition CK06-06</strain>
    </source>
</reference>
<dbReference type="InterPro" id="IPR029044">
    <property type="entry name" value="Nucleotide-diphossugar_trans"/>
</dbReference>
<dbReference type="AlphaFoldDB" id="X0Z902"/>
<feature type="non-terminal residue" evidence="3">
    <location>
        <position position="1"/>
    </location>
</feature>
<dbReference type="SUPFAM" id="SSF53448">
    <property type="entry name" value="Nucleotide-diphospho-sugar transferases"/>
    <property type="match status" value="1"/>
</dbReference>
<feature type="domain" description="MobA-like NTP transferase" evidence="2">
    <location>
        <begin position="4"/>
        <end position="67"/>
    </location>
</feature>
<protein>
    <recommendedName>
        <fullName evidence="2">MobA-like NTP transferase domain-containing protein</fullName>
    </recommendedName>
</protein>
<dbReference type="EMBL" id="BART01008527">
    <property type="protein sequence ID" value="GAG54832.1"/>
    <property type="molecule type" value="Genomic_DNA"/>
</dbReference>
<name>X0Z902_9ZZZZ</name>
<evidence type="ECO:0000313" key="3">
    <source>
        <dbReference type="EMBL" id="GAG54832.1"/>
    </source>
</evidence>
<dbReference type="PANTHER" id="PTHR19136">
    <property type="entry name" value="MOLYBDENUM COFACTOR GUANYLYLTRANSFERASE"/>
    <property type="match status" value="1"/>
</dbReference>
<dbReference type="GO" id="GO:0016779">
    <property type="term" value="F:nucleotidyltransferase activity"/>
    <property type="evidence" value="ECO:0007669"/>
    <property type="project" value="UniProtKB-ARBA"/>
</dbReference>
<comment type="caution">
    <text evidence="3">The sequence shown here is derived from an EMBL/GenBank/DDBJ whole genome shotgun (WGS) entry which is preliminary data.</text>
</comment>
<keyword evidence="1" id="KW-0808">Transferase</keyword>
<dbReference type="Pfam" id="PF12804">
    <property type="entry name" value="NTP_transf_3"/>
    <property type="match status" value="1"/>
</dbReference>
<dbReference type="InterPro" id="IPR025877">
    <property type="entry name" value="MobA-like_NTP_Trfase"/>
</dbReference>
<evidence type="ECO:0000256" key="1">
    <source>
        <dbReference type="ARBA" id="ARBA00022679"/>
    </source>
</evidence>
<dbReference type="PANTHER" id="PTHR19136:SF81">
    <property type="entry name" value="MOLYBDENUM COFACTOR GUANYLYLTRANSFERASE"/>
    <property type="match status" value="1"/>
</dbReference>
<sequence length="121" mass="13783">FITTPYAFFAACDIPFLKKELIELLLNGVEPNIDIVIPETSKGFEPLCSVYSKRCLKPMEEQLEKKILQIQRIFQKVRVKKIPEDILRTIDPDLVSFSNINTPDDLARAKQVATCLTEASQ</sequence>
<organism evidence="3">
    <name type="scientific">marine sediment metagenome</name>
    <dbReference type="NCBI Taxonomy" id="412755"/>
    <lineage>
        <taxon>unclassified sequences</taxon>
        <taxon>metagenomes</taxon>
        <taxon>ecological metagenomes</taxon>
    </lineage>
</organism>
<dbReference type="Gene3D" id="3.90.550.10">
    <property type="entry name" value="Spore Coat Polysaccharide Biosynthesis Protein SpsA, Chain A"/>
    <property type="match status" value="1"/>
</dbReference>
<accession>X0Z902</accession>
<proteinExistence type="predicted"/>